<reference evidence="2 3" key="1">
    <citation type="submission" date="2016-03" db="EMBL/GenBank/DDBJ databases">
        <title>Draft Genome Sequence of the Strain BR 10245 (Bradyrhizobium sp.) isolated from nodules of Centrolobium paraense.</title>
        <authorList>
            <person name="Simoes-Araujo J.L.Sr."/>
            <person name="Barauna A.C."/>
            <person name="Silva K."/>
            <person name="Zilli J.E."/>
        </authorList>
    </citation>
    <scope>NUCLEOTIDE SEQUENCE [LARGE SCALE GENOMIC DNA]</scope>
    <source>
        <strain evidence="2 3">BR 10245</strain>
    </source>
</reference>
<dbReference type="AlphaFoldDB" id="A0A176YCU3"/>
<evidence type="ECO:0000256" key="1">
    <source>
        <dbReference type="SAM" id="MobiDB-lite"/>
    </source>
</evidence>
<name>A0A176YCU3_9BRAD</name>
<accession>A0A176YCU3</accession>
<dbReference type="STRING" id="1505087.AYJ54_28595"/>
<dbReference type="EMBL" id="LUUB01000104">
    <property type="protein sequence ID" value="OAF01458.1"/>
    <property type="molecule type" value="Genomic_DNA"/>
</dbReference>
<organism evidence="2 3">
    <name type="scientific">Bradyrhizobium centrolobii</name>
    <dbReference type="NCBI Taxonomy" id="1505087"/>
    <lineage>
        <taxon>Bacteria</taxon>
        <taxon>Pseudomonadati</taxon>
        <taxon>Pseudomonadota</taxon>
        <taxon>Alphaproteobacteria</taxon>
        <taxon>Hyphomicrobiales</taxon>
        <taxon>Nitrobacteraceae</taxon>
        <taxon>Bradyrhizobium</taxon>
    </lineage>
</organism>
<evidence type="ECO:0000313" key="3">
    <source>
        <dbReference type="Proteomes" id="UP000076959"/>
    </source>
</evidence>
<gene>
    <name evidence="2" type="ORF">AYJ54_28595</name>
</gene>
<proteinExistence type="predicted"/>
<evidence type="ECO:0000313" key="2">
    <source>
        <dbReference type="EMBL" id="OAF01458.1"/>
    </source>
</evidence>
<feature type="region of interest" description="Disordered" evidence="1">
    <location>
        <begin position="21"/>
        <end position="51"/>
    </location>
</feature>
<keyword evidence="3" id="KW-1185">Reference proteome</keyword>
<protein>
    <submittedName>
        <fullName evidence="2">Uncharacterized protein</fullName>
    </submittedName>
</protein>
<sequence length="276" mass="31580">METLSVPAVKKTDVEEFTSSIEKQLTSASPAERDEAVSLQAPDSEDVKPQAHRSEVVGTLPGWVLSLRAYTVALKNLENIPREKKEQHLSRILAGWSKLILYACIVFKNVIEKRRLQIGDLNLELDFPAKLDARFLRMFFLMIPVYTSDVMRRDLGSQKLSLQLKNDGLAKSLSDQFLQTSVYADLKLPEYINRLKAFQKKSSGSHIFLEILLLKMREIFLRLGLQDNEQLPFLALAAEISADIKGLEGEERTQEIHRYTNELRRLGHVNKLRDMQ</sequence>
<dbReference type="Proteomes" id="UP000076959">
    <property type="component" value="Unassembled WGS sequence"/>
</dbReference>
<comment type="caution">
    <text evidence="2">The sequence shown here is derived from an EMBL/GenBank/DDBJ whole genome shotgun (WGS) entry which is preliminary data.</text>
</comment>